<dbReference type="Proteomes" id="UP000887540">
    <property type="component" value="Unplaced"/>
</dbReference>
<accession>A0A914CJF4</accession>
<sequence>MESLEYRPVISYNLMHGKNKITINFLWMARSLDHSARILEQLKLPKQPPISFLRQKQDISRKRRQQWKAAMMALDTKFDPNFLIRPTDPNPDPIRHTNLYRKNNGCI</sequence>
<dbReference type="AlphaFoldDB" id="A0A914CJF4"/>
<evidence type="ECO:0000313" key="1">
    <source>
        <dbReference type="Proteomes" id="UP000887540"/>
    </source>
</evidence>
<organism evidence="1 2">
    <name type="scientific">Acrobeloides nanus</name>
    <dbReference type="NCBI Taxonomy" id="290746"/>
    <lineage>
        <taxon>Eukaryota</taxon>
        <taxon>Metazoa</taxon>
        <taxon>Ecdysozoa</taxon>
        <taxon>Nematoda</taxon>
        <taxon>Chromadorea</taxon>
        <taxon>Rhabditida</taxon>
        <taxon>Tylenchina</taxon>
        <taxon>Cephalobomorpha</taxon>
        <taxon>Cephaloboidea</taxon>
        <taxon>Cephalobidae</taxon>
        <taxon>Acrobeloides</taxon>
    </lineage>
</organism>
<evidence type="ECO:0000313" key="2">
    <source>
        <dbReference type="WBParaSite" id="ACRNAN_scaffold110.g22254.t1"/>
    </source>
</evidence>
<protein>
    <submittedName>
        <fullName evidence="2">Uncharacterized protein</fullName>
    </submittedName>
</protein>
<proteinExistence type="predicted"/>
<keyword evidence="1" id="KW-1185">Reference proteome</keyword>
<reference evidence="2" key="1">
    <citation type="submission" date="2022-11" db="UniProtKB">
        <authorList>
            <consortium name="WormBaseParasite"/>
        </authorList>
    </citation>
    <scope>IDENTIFICATION</scope>
</reference>
<dbReference type="WBParaSite" id="ACRNAN_scaffold110.g22254.t1">
    <property type="protein sequence ID" value="ACRNAN_scaffold110.g22254.t1"/>
    <property type="gene ID" value="ACRNAN_scaffold110.g22254"/>
</dbReference>
<name>A0A914CJF4_9BILA</name>